<evidence type="ECO:0000313" key="7">
    <source>
        <dbReference type="EMBL" id="QLI05193.1"/>
    </source>
</evidence>
<dbReference type="EC" id="2.1.1.-" evidence="6"/>
<dbReference type="GO" id="GO:0032259">
    <property type="term" value="P:methylation"/>
    <property type="evidence" value="ECO:0007669"/>
    <property type="project" value="UniProtKB-KW"/>
</dbReference>
<dbReference type="AlphaFoldDB" id="A0A7H9CGD3"/>
<feature type="binding site" evidence="6">
    <location>
        <position position="168"/>
    </location>
    <ligand>
        <name>S-adenosyl-L-methionine</name>
        <dbReference type="ChEBI" id="CHEBI:59789"/>
    </ligand>
</feature>
<keyword evidence="7" id="KW-0689">Ribosomal protein</keyword>
<protein>
    <recommendedName>
        <fullName evidence="6">Ribosomal protein L11 methyltransferase</fullName>
        <shortName evidence="6">L11 Mtase</shortName>
        <ecNumber evidence="6">2.1.1.-</ecNumber>
    </recommendedName>
</protein>
<evidence type="ECO:0000256" key="5">
    <source>
        <dbReference type="ARBA" id="ARBA00022691"/>
    </source>
</evidence>
<dbReference type="GO" id="GO:0005737">
    <property type="term" value="C:cytoplasm"/>
    <property type="evidence" value="ECO:0007669"/>
    <property type="project" value="UniProtKB-SubCell"/>
</dbReference>
<feature type="binding site" evidence="6">
    <location>
        <position position="124"/>
    </location>
    <ligand>
        <name>S-adenosyl-L-methionine</name>
        <dbReference type="ChEBI" id="CHEBI:59789"/>
    </ligand>
</feature>
<comment type="catalytic activity">
    <reaction evidence="6">
        <text>L-lysyl-[protein] + 3 S-adenosyl-L-methionine = N(6),N(6),N(6)-trimethyl-L-lysyl-[protein] + 3 S-adenosyl-L-homocysteine + 3 H(+)</text>
        <dbReference type="Rhea" id="RHEA:54192"/>
        <dbReference type="Rhea" id="RHEA-COMP:9752"/>
        <dbReference type="Rhea" id="RHEA-COMP:13826"/>
        <dbReference type="ChEBI" id="CHEBI:15378"/>
        <dbReference type="ChEBI" id="CHEBI:29969"/>
        <dbReference type="ChEBI" id="CHEBI:57856"/>
        <dbReference type="ChEBI" id="CHEBI:59789"/>
        <dbReference type="ChEBI" id="CHEBI:61961"/>
    </reaction>
</comment>
<dbReference type="EMBL" id="CP049075">
    <property type="protein sequence ID" value="QLI05193.1"/>
    <property type="molecule type" value="Genomic_DNA"/>
</dbReference>
<keyword evidence="7" id="KW-0687">Ribonucleoprotein</keyword>
<dbReference type="CDD" id="cd02440">
    <property type="entry name" value="AdoMet_MTases"/>
    <property type="match status" value="1"/>
</dbReference>
<dbReference type="KEGG" id="cinf:CINF_0672"/>
<sequence length="271" mass="29841">MIQQTYYELSVLSSHSQILSDLAFELGISAIEQINGGFIIRDENPLDIIDLGLKTFAQKANIDISTKLSKKPNSDWIKAYQDGVKPVKCGQFYIRPSWCESSKDDIEIIIDPALAFGSGHHESTASCLELISKYASKFKGKNALDLGCGSGILSIALAKLGLNVDALDTDEQAISASQANASKNKISLNRTVVGSIDKINAKYDIVCANIIADVILALSNELKNSLKDGAYLILSGILNRYKERILQSFKELKCLENLSKNEWESFIFQRI</sequence>
<name>A0A7H9CGD3_9BACT</name>
<dbReference type="SUPFAM" id="SSF53335">
    <property type="entry name" value="S-adenosyl-L-methionine-dependent methyltransferases"/>
    <property type="match status" value="1"/>
</dbReference>
<dbReference type="GO" id="GO:0008276">
    <property type="term" value="F:protein methyltransferase activity"/>
    <property type="evidence" value="ECO:0007669"/>
    <property type="project" value="UniProtKB-UniRule"/>
</dbReference>
<dbReference type="NCBIfam" id="NF001786">
    <property type="entry name" value="PRK00517.2-4"/>
    <property type="match status" value="1"/>
</dbReference>
<dbReference type="GO" id="GO:0005840">
    <property type="term" value="C:ribosome"/>
    <property type="evidence" value="ECO:0007669"/>
    <property type="project" value="UniProtKB-KW"/>
</dbReference>
<organism evidence="7 8">
    <name type="scientific">Candidatus Campylobacter infans</name>
    <dbReference type="NCBI Taxonomy" id="2561898"/>
    <lineage>
        <taxon>Bacteria</taxon>
        <taxon>Pseudomonadati</taxon>
        <taxon>Campylobacterota</taxon>
        <taxon>Epsilonproteobacteria</taxon>
        <taxon>Campylobacterales</taxon>
        <taxon>Campylobacteraceae</taxon>
        <taxon>Campylobacter</taxon>
    </lineage>
</organism>
<feature type="binding site" evidence="6">
    <location>
        <position position="209"/>
    </location>
    <ligand>
        <name>S-adenosyl-L-methionine</name>
        <dbReference type="ChEBI" id="CHEBI:59789"/>
    </ligand>
</feature>
<dbReference type="PANTHER" id="PTHR43648:SF1">
    <property type="entry name" value="ELECTRON TRANSFER FLAVOPROTEIN BETA SUBUNIT LYSINE METHYLTRANSFERASE"/>
    <property type="match status" value="1"/>
</dbReference>
<reference evidence="7 8" key="1">
    <citation type="submission" date="2020-02" db="EMBL/GenBank/DDBJ databases">
        <title>Complete genome sequence of the novel Campylobacter species Candidatus Campylobacter infans.</title>
        <authorList>
            <person name="Duim B."/>
            <person name="Zomer A."/>
            <person name="van der Graaf L."/>
            <person name="Wagenaar J."/>
        </authorList>
    </citation>
    <scope>NUCLEOTIDE SEQUENCE [LARGE SCALE GENOMIC DNA]</scope>
    <source>
        <strain evidence="7 8">19S00001</strain>
    </source>
</reference>
<dbReference type="Proteomes" id="UP000509414">
    <property type="component" value="Chromosome"/>
</dbReference>
<evidence type="ECO:0000256" key="1">
    <source>
        <dbReference type="ARBA" id="ARBA00009741"/>
    </source>
</evidence>
<accession>A0A7H9CGD3</accession>
<dbReference type="NCBIfam" id="TIGR00406">
    <property type="entry name" value="prmA"/>
    <property type="match status" value="1"/>
</dbReference>
<keyword evidence="8" id="KW-1185">Reference proteome</keyword>
<dbReference type="InterPro" id="IPR050078">
    <property type="entry name" value="Ribosomal_L11_MeTrfase_PrmA"/>
</dbReference>
<keyword evidence="4 6" id="KW-0808">Transferase</keyword>
<comment type="function">
    <text evidence="6">Methylates ribosomal protein L11.</text>
</comment>
<dbReference type="PANTHER" id="PTHR43648">
    <property type="entry name" value="ELECTRON TRANSFER FLAVOPROTEIN BETA SUBUNIT LYSINE METHYLTRANSFERASE"/>
    <property type="match status" value="1"/>
</dbReference>
<comment type="subcellular location">
    <subcellularLocation>
        <location evidence="6">Cytoplasm</location>
    </subcellularLocation>
</comment>
<dbReference type="Gene3D" id="3.40.50.150">
    <property type="entry name" value="Vaccinia Virus protein VP39"/>
    <property type="match status" value="1"/>
</dbReference>
<keyword evidence="2 6" id="KW-0963">Cytoplasm</keyword>
<keyword evidence="5 6" id="KW-0949">S-adenosyl-L-methionine</keyword>
<dbReference type="InterPro" id="IPR004498">
    <property type="entry name" value="Ribosomal_PrmA_MeTrfase"/>
</dbReference>
<feature type="binding site" evidence="6">
    <location>
        <position position="147"/>
    </location>
    <ligand>
        <name>S-adenosyl-L-methionine</name>
        <dbReference type="ChEBI" id="CHEBI:59789"/>
    </ligand>
</feature>
<keyword evidence="3 6" id="KW-0489">Methyltransferase</keyword>
<dbReference type="HAMAP" id="MF_00735">
    <property type="entry name" value="Methyltr_PrmA"/>
    <property type="match status" value="1"/>
</dbReference>
<evidence type="ECO:0000256" key="3">
    <source>
        <dbReference type="ARBA" id="ARBA00022603"/>
    </source>
</evidence>
<evidence type="ECO:0000256" key="6">
    <source>
        <dbReference type="HAMAP-Rule" id="MF_00735"/>
    </source>
</evidence>
<comment type="similarity">
    <text evidence="1 6">Belongs to the methyltransferase superfamily. PrmA family.</text>
</comment>
<gene>
    <name evidence="6 7" type="primary">prmA</name>
    <name evidence="7" type="ORF">CINF_0672</name>
</gene>
<dbReference type="Pfam" id="PF06325">
    <property type="entry name" value="PrmA"/>
    <property type="match status" value="1"/>
</dbReference>
<evidence type="ECO:0000313" key="8">
    <source>
        <dbReference type="Proteomes" id="UP000509414"/>
    </source>
</evidence>
<evidence type="ECO:0000256" key="2">
    <source>
        <dbReference type="ARBA" id="ARBA00022490"/>
    </source>
</evidence>
<evidence type="ECO:0000256" key="4">
    <source>
        <dbReference type="ARBA" id="ARBA00022679"/>
    </source>
</evidence>
<proteinExistence type="inferred from homology"/>
<dbReference type="InterPro" id="IPR029063">
    <property type="entry name" value="SAM-dependent_MTases_sf"/>
</dbReference>